<feature type="transmembrane region" description="Helical" evidence="1">
    <location>
        <begin position="6"/>
        <end position="29"/>
    </location>
</feature>
<name>A0A1V4HLZ2_9BACL</name>
<evidence type="ECO:0000256" key="1">
    <source>
        <dbReference type="SAM" id="Phobius"/>
    </source>
</evidence>
<accession>A0A1V4HLZ2</accession>
<evidence type="ECO:0000313" key="3">
    <source>
        <dbReference type="Proteomes" id="UP000190626"/>
    </source>
</evidence>
<gene>
    <name evidence="2" type="ORF">BC351_22550</name>
</gene>
<keyword evidence="3" id="KW-1185">Reference proteome</keyword>
<dbReference type="EMBL" id="MBTG01000009">
    <property type="protein sequence ID" value="OPH58591.1"/>
    <property type="molecule type" value="Genomic_DNA"/>
</dbReference>
<keyword evidence="1" id="KW-1133">Transmembrane helix</keyword>
<dbReference type="Proteomes" id="UP000190626">
    <property type="component" value="Unassembled WGS sequence"/>
</dbReference>
<organism evidence="2 3">
    <name type="scientific">Paenibacillus ferrarius</name>
    <dbReference type="NCBI Taxonomy" id="1469647"/>
    <lineage>
        <taxon>Bacteria</taxon>
        <taxon>Bacillati</taxon>
        <taxon>Bacillota</taxon>
        <taxon>Bacilli</taxon>
        <taxon>Bacillales</taxon>
        <taxon>Paenibacillaceae</taxon>
        <taxon>Paenibacillus</taxon>
    </lineage>
</organism>
<evidence type="ECO:0000313" key="2">
    <source>
        <dbReference type="EMBL" id="OPH58591.1"/>
    </source>
</evidence>
<reference evidence="3" key="1">
    <citation type="submission" date="2016-07" db="EMBL/GenBank/DDBJ databases">
        <authorList>
            <person name="Florea S."/>
            <person name="Webb J.S."/>
            <person name="Jaromczyk J."/>
            <person name="Schardl C.L."/>
        </authorList>
    </citation>
    <scope>NUCLEOTIDE SEQUENCE [LARGE SCALE GENOMIC DNA]</scope>
    <source>
        <strain evidence="3">CY1</strain>
    </source>
</reference>
<proteinExistence type="predicted"/>
<comment type="caution">
    <text evidence="2">The sequence shown here is derived from an EMBL/GenBank/DDBJ whole genome shotgun (WGS) entry which is preliminary data.</text>
</comment>
<keyword evidence="1" id="KW-0812">Transmembrane</keyword>
<keyword evidence="1" id="KW-0472">Membrane</keyword>
<protein>
    <submittedName>
        <fullName evidence="2">Uncharacterized protein</fullName>
    </submittedName>
</protein>
<dbReference type="AlphaFoldDB" id="A0A1V4HLZ2"/>
<sequence length="95" mass="11328">MKTLNYLSMLILGIFIGIFYFVVTIVILMISNSNIMGHEQLLLDIYKYYLPALILFVAIIFKQTHAFICILVSLITEIYCFYLWDEMWRQATWIF</sequence>